<dbReference type="AlphaFoldDB" id="A0AAE0HDS9"/>
<protein>
    <recommendedName>
        <fullName evidence="3">Putative gamma-glutamylcyclotransferase</fullName>
    </recommendedName>
</protein>
<reference evidence="6" key="2">
    <citation type="submission" date="2023-06" db="EMBL/GenBank/DDBJ databases">
        <authorList>
            <consortium name="Lawrence Berkeley National Laboratory"/>
            <person name="Haridas S."/>
            <person name="Hensen N."/>
            <person name="Bonometti L."/>
            <person name="Westerberg I."/>
            <person name="Brannstrom I.O."/>
            <person name="Guillou S."/>
            <person name="Cros-Aarteil S."/>
            <person name="Calhoun S."/>
            <person name="Kuo A."/>
            <person name="Mondo S."/>
            <person name="Pangilinan J."/>
            <person name="Riley R."/>
            <person name="Labutti K."/>
            <person name="Andreopoulos B."/>
            <person name="Lipzen A."/>
            <person name="Chen C."/>
            <person name="Yanf M."/>
            <person name="Daum C."/>
            <person name="Ng V."/>
            <person name="Clum A."/>
            <person name="Steindorff A."/>
            <person name="Ohm R."/>
            <person name="Martin F."/>
            <person name="Silar P."/>
            <person name="Natvig D."/>
            <person name="Lalanne C."/>
            <person name="Gautier V."/>
            <person name="Ament-Velasquez S.L."/>
            <person name="Kruys A."/>
            <person name="Hutchinson M.I."/>
            <person name="Powell A.J."/>
            <person name="Barry K."/>
            <person name="Miller A.N."/>
            <person name="Grigoriev I.V."/>
            <person name="Debuchy R."/>
            <person name="Gladieux P."/>
            <person name="Thoren M.H."/>
            <person name="Johannesson H."/>
        </authorList>
    </citation>
    <scope>NUCLEOTIDE SEQUENCE</scope>
    <source>
        <strain evidence="6">CBS 168.71</strain>
    </source>
</reference>
<dbReference type="Pfam" id="PF06094">
    <property type="entry name" value="GGACT"/>
    <property type="match status" value="1"/>
</dbReference>
<dbReference type="PANTHER" id="PTHR31544:SF2">
    <property type="entry name" value="AIG2-LIKE PROTEIN D"/>
    <property type="match status" value="1"/>
</dbReference>
<feature type="region of interest" description="Disordered" evidence="4">
    <location>
        <begin position="1"/>
        <end position="72"/>
    </location>
</feature>
<dbReference type="InterPro" id="IPR036568">
    <property type="entry name" value="GGCT-like_sf"/>
</dbReference>
<name>A0AAE0HDS9_9PEZI</name>
<dbReference type="InterPro" id="IPR009288">
    <property type="entry name" value="AIG2-like_dom"/>
</dbReference>
<dbReference type="GeneID" id="87843668"/>
<dbReference type="Proteomes" id="UP001278766">
    <property type="component" value="Unassembled WGS sequence"/>
</dbReference>
<evidence type="ECO:0000259" key="5">
    <source>
        <dbReference type="Pfam" id="PF06094"/>
    </source>
</evidence>
<dbReference type="InterPro" id="IPR045038">
    <property type="entry name" value="AIG2-like"/>
</dbReference>
<dbReference type="PANTHER" id="PTHR31544">
    <property type="entry name" value="AIG2-LIKE PROTEIN D"/>
    <property type="match status" value="1"/>
</dbReference>
<keyword evidence="2" id="KW-0808">Transferase</keyword>
<evidence type="ECO:0000256" key="1">
    <source>
        <dbReference type="ARBA" id="ARBA00008861"/>
    </source>
</evidence>
<evidence type="ECO:0000256" key="4">
    <source>
        <dbReference type="SAM" id="MobiDB-lite"/>
    </source>
</evidence>
<gene>
    <name evidence="6" type="ORF">B0H64DRAFT_443575</name>
</gene>
<accession>A0AAE0HDS9</accession>
<organism evidence="6 7">
    <name type="scientific">Chaetomium fimeti</name>
    <dbReference type="NCBI Taxonomy" id="1854472"/>
    <lineage>
        <taxon>Eukaryota</taxon>
        <taxon>Fungi</taxon>
        <taxon>Dikarya</taxon>
        <taxon>Ascomycota</taxon>
        <taxon>Pezizomycotina</taxon>
        <taxon>Sordariomycetes</taxon>
        <taxon>Sordariomycetidae</taxon>
        <taxon>Sordariales</taxon>
        <taxon>Chaetomiaceae</taxon>
        <taxon>Chaetomium</taxon>
    </lineage>
</organism>
<proteinExistence type="inferred from homology"/>
<sequence>MPPNTTRPTASAQAQTSTGTSGKAGTAKSSTGTSGKAGTAKASTSTGTSGKAGTTKASTGTSSKAGNGASEASSSSCISVFVYGPLSIQEIFFKVCYGNKNPGPRTRNYHGFKSATIGGYQRLCVKNNELPGITPKPGLTTGGIVITGLTGPKLKKLDAFAGDRYVRRSVTANITKRLPNNMLADGENVAVQTYVFKNANDLEMFEEWDLEKFYRESRAKYTD</sequence>
<comment type="caution">
    <text evidence="6">The sequence shown here is derived from an EMBL/GenBank/DDBJ whole genome shotgun (WGS) entry which is preliminary data.</text>
</comment>
<feature type="compositionally biased region" description="Low complexity" evidence="4">
    <location>
        <begin position="9"/>
        <end position="72"/>
    </location>
</feature>
<evidence type="ECO:0000256" key="2">
    <source>
        <dbReference type="ARBA" id="ARBA00022679"/>
    </source>
</evidence>
<dbReference type="SUPFAM" id="SSF110857">
    <property type="entry name" value="Gamma-glutamyl cyclotransferase-like"/>
    <property type="match status" value="1"/>
</dbReference>
<evidence type="ECO:0000313" key="6">
    <source>
        <dbReference type="EMBL" id="KAK3294495.1"/>
    </source>
</evidence>
<dbReference type="RefSeq" id="XP_062658009.1">
    <property type="nucleotide sequence ID" value="XM_062806720.1"/>
</dbReference>
<dbReference type="GO" id="GO:0016740">
    <property type="term" value="F:transferase activity"/>
    <property type="evidence" value="ECO:0007669"/>
    <property type="project" value="UniProtKB-KW"/>
</dbReference>
<comment type="similarity">
    <text evidence="1">Belongs to the gamma-glutamylcyclotransferase family.</text>
</comment>
<keyword evidence="7" id="KW-1185">Reference proteome</keyword>
<dbReference type="InterPro" id="IPR013024">
    <property type="entry name" value="GGCT-like"/>
</dbReference>
<dbReference type="CDD" id="cd06661">
    <property type="entry name" value="GGCT_like"/>
    <property type="match status" value="1"/>
</dbReference>
<evidence type="ECO:0000313" key="7">
    <source>
        <dbReference type="Proteomes" id="UP001278766"/>
    </source>
</evidence>
<dbReference type="Gene3D" id="3.10.490.10">
    <property type="entry name" value="Gamma-glutamyl cyclotransferase-like"/>
    <property type="match status" value="1"/>
</dbReference>
<dbReference type="EMBL" id="JAUEPN010000005">
    <property type="protein sequence ID" value="KAK3294495.1"/>
    <property type="molecule type" value="Genomic_DNA"/>
</dbReference>
<feature type="domain" description="Gamma-glutamylcyclotransferase AIG2-like" evidence="5">
    <location>
        <begin position="80"/>
        <end position="208"/>
    </location>
</feature>
<evidence type="ECO:0000256" key="3">
    <source>
        <dbReference type="ARBA" id="ARBA00030602"/>
    </source>
</evidence>
<reference evidence="6" key="1">
    <citation type="journal article" date="2023" name="Mol. Phylogenet. Evol.">
        <title>Genome-scale phylogeny and comparative genomics of the fungal order Sordariales.</title>
        <authorList>
            <person name="Hensen N."/>
            <person name="Bonometti L."/>
            <person name="Westerberg I."/>
            <person name="Brannstrom I.O."/>
            <person name="Guillou S."/>
            <person name="Cros-Aarteil S."/>
            <person name="Calhoun S."/>
            <person name="Haridas S."/>
            <person name="Kuo A."/>
            <person name="Mondo S."/>
            <person name="Pangilinan J."/>
            <person name="Riley R."/>
            <person name="LaButti K."/>
            <person name="Andreopoulos B."/>
            <person name="Lipzen A."/>
            <person name="Chen C."/>
            <person name="Yan M."/>
            <person name="Daum C."/>
            <person name="Ng V."/>
            <person name="Clum A."/>
            <person name="Steindorff A."/>
            <person name="Ohm R.A."/>
            <person name="Martin F."/>
            <person name="Silar P."/>
            <person name="Natvig D.O."/>
            <person name="Lalanne C."/>
            <person name="Gautier V."/>
            <person name="Ament-Velasquez S.L."/>
            <person name="Kruys A."/>
            <person name="Hutchinson M.I."/>
            <person name="Powell A.J."/>
            <person name="Barry K."/>
            <person name="Miller A.N."/>
            <person name="Grigoriev I.V."/>
            <person name="Debuchy R."/>
            <person name="Gladieux P."/>
            <person name="Hiltunen Thoren M."/>
            <person name="Johannesson H."/>
        </authorList>
    </citation>
    <scope>NUCLEOTIDE SEQUENCE</scope>
    <source>
        <strain evidence="6">CBS 168.71</strain>
    </source>
</reference>